<evidence type="ECO:0000256" key="1">
    <source>
        <dbReference type="SAM" id="SignalP"/>
    </source>
</evidence>
<dbReference type="EMBL" id="GGFJ01011929">
    <property type="protein sequence ID" value="MBW61070.1"/>
    <property type="molecule type" value="Transcribed_RNA"/>
</dbReference>
<sequence>MDQKYGFTLGRNRVSLRLLLLLVACCSAKLSLDDKLHEIPSSGGDTMIIAPLSLPRYVVHAFRSLGWIGRNRRQSTRDQTRFTHVFAGPWPSAGPTVCNNIHQPLGPPPILLDMLVGYGRPLDDPGDSH</sequence>
<keyword evidence="1" id="KW-0732">Signal</keyword>
<organism evidence="2">
    <name type="scientific">Anopheles marajoara</name>
    <dbReference type="NCBI Taxonomy" id="58244"/>
    <lineage>
        <taxon>Eukaryota</taxon>
        <taxon>Metazoa</taxon>
        <taxon>Ecdysozoa</taxon>
        <taxon>Arthropoda</taxon>
        <taxon>Hexapoda</taxon>
        <taxon>Insecta</taxon>
        <taxon>Pterygota</taxon>
        <taxon>Neoptera</taxon>
        <taxon>Endopterygota</taxon>
        <taxon>Diptera</taxon>
        <taxon>Nematocera</taxon>
        <taxon>Culicoidea</taxon>
        <taxon>Culicidae</taxon>
        <taxon>Anophelinae</taxon>
        <taxon>Anopheles</taxon>
    </lineage>
</organism>
<protein>
    <submittedName>
        <fullName evidence="2">Putative secreted protein</fullName>
    </submittedName>
</protein>
<accession>A0A2M4C6Y3</accession>
<evidence type="ECO:0000313" key="2">
    <source>
        <dbReference type="EMBL" id="MBW61070.1"/>
    </source>
</evidence>
<feature type="chain" id="PRO_5014882586" evidence="1">
    <location>
        <begin position="29"/>
        <end position="129"/>
    </location>
</feature>
<dbReference type="AlphaFoldDB" id="A0A2M4C6Y3"/>
<feature type="signal peptide" evidence="1">
    <location>
        <begin position="1"/>
        <end position="28"/>
    </location>
</feature>
<name>A0A2M4C6Y3_9DIPT</name>
<proteinExistence type="predicted"/>
<reference evidence="2" key="1">
    <citation type="submission" date="2018-01" db="EMBL/GenBank/DDBJ databases">
        <title>An insight into the sialome of Amazonian anophelines.</title>
        <authorList>
            <person name="Ribeiro J.M."/>
            <person name="Scarpassa V."/>
            <person name="Calvo E."/>
        </authorList>
    </citation>
    <scope>NUCLEOTIDE SEQUENCE</scope>
    <source>
        <tissue evidence="2">Salivary glands</tissue>
    </source>
</reference>